<proteinExistence type="predicted"/>
<name>A0A387BMW5_9MICO</name>
<dbReference type="Proteomes" id="UP000275069">
    <property type="component" value="Chromosome"/>
</dbReference>
<sequence>MRRDEITRVRAELDDFVGEVLASLARKDQRSEGGLYLRGLMLEGRRQSMQPMGERLGVD</sequence>
<dbReference type="EMBL" id="CP032624">
    <property type="protein sequence ID" value="AYG03364.1"/>
    <property type="molecule type" value="Genomic_DNA"/>
</dbReference>
<dbReference type="InterPro" id="IPR038721">
    <property type="entry name" value="IS701-like_DDE_dom"/>
</dbReference>
<evidence type="ECO:0000313" key="2">
    <source>
        <dbReference type="EMBL" id="AYG03364.1"/>
    </source>
</evidence>
<protein>
    <recommendedName>
        <fullName evidence="1">Transposase IS701-like DDE domain-containing protein</fullName>
    </recommendedName>
</protein>
<dbReference type="AlphaFoldDB" id="A0A387BMW5"/>
<evidence type="ECO:0000259" key="1">
    <source>
        <dbReference type="Pfam" id="PF13546"/>
    </source>
</evidence>
<accession>A0A387BMW5</accession>
<keyword evidence="3" id="KW-1185">Reference proteome</keyword>
<evidence type="ECO:0000313" key="3">
    <source>
        <dbReference type="Proteomes" id="UP000275069"/>
    </source>
</evidence>
<dbReference type="OrthoDB" id="4954307at2"/>
<feature type="domain" description="Transposase IS701-like DDE" evidence="1">
    <location>
        <begin position="20"/>
        <end position="57"/>
    </location>
</feature>
<dbReference type="Pfam" id="PF13546">
    <property type="entry name" value="DDE_5"/>
    <property type="match status" value="1"/>
</dbReference>
<organism evidence="2 3">
    <name type="scientific">Gryllotalpicola protaetiae</name>
    <dbReference type="NCBI Taxonomy" id="2419771"/>
    <lineage>
        <taxon>Bacteria</taxon>
        <taxon>Bacillati</taxon>
        <taxon>Actinomycetota</taxon>
        <taxon>Actinomycetes</taxon>
        <taxon>Micrococcales</taxon>
        <taxon>Microbacteriaceae</taxon>
        <taxon>Gryllotalpicola</taxon>
    </lineage>
</organism>
<reference evidence="2 3" key="1">
    <citation type="submission" date="2018-09" db="EMBL/GenBank/DDBJ databases">
        <title>Genome sequencing of strain 2DFW10M-5.</title>
        <authorList>
            <person name="Heo J."/>
            <person name="Kim S.-J."/>
            <person name="Kwon S.-W."/>
        </authorList>
    </citation>
    <scope>NUCLEOTIDE SEQUENCE [LARGE SCALE GENOMIC DNA]</scope>
    <source>
        <strain evidence="2 3">2DFW10M-5</strain>
    </source>
</reference>
<gene>
    <name evidence="2" type="ORF">D7I44_07345</name>
</gene>
<dbReference type="KEGG" id="gry:D7I44_07345"/>